<dbReference type="EMBL" id="FNCY01000001">
    <property type="protein sequence ID" value="SDG72714.1"/>
    <property type="molecule type" value="Genomic_DNA"/>
</dbReference>
<keyword evidence="3" id="KW-1185">Reference proteome</keyword>
<dbReference type="InterPro" id="IPR036249">
    <property type="entry name" value="Thioredoxin-like_sf"/>
</dbReference>
<keyword evidence="2" id="KW-0413">Isomerase</keyword>
<evidence type="ECO:0000313" key="3">
    <source>
        <dbReference type="Proteomes" id="UP000198607"/>
    </source>
</evidence>
<dbReference type="OrthoDB" id="9799122at2"/>
<dbReference type="CDD" id="cd03024">
    <property type="entry name" value="DsbA_FrnE"/>
    <property type="match status" value="1"/>
</dbReference>
<reference evidence="2 3" key="1">
    <citation type="submission" date="2016-10" db="EMBL/GenBank/DDBJ databases">
        <authorList>
            <person name="de Groot N.N."/>
        </authorList>
    </citation>
    <scope>NUCLEOTIDE SEQUENCE [LARGE SCALE GENOMIC DNA]</scope>
    <source>
        <strain evidence="2 3">DSM 5885</strain>
    </source>
</reference>
<protein>
    <submittedName>
        <fullName evidence="2">Predicted dithiol-disulfide isomerase, DsbA family</fullName>
    </submittedName>
</protein>
<dbReference type="Gene3D" id="3.40.30.10">
    <property type="entry name" value="Glutaredoxin"/>
    <property type="match status" value="1"/>
</dbReference>
<dbReference type="GO" id="GO:0016491">
    <property type="term" value="F:oxidoreductase activity"/>
    <property type="evidence" value="ECO:0007669"/>
    <property type="project" value="InterPro"/>
</dbReference>
<name>A0A1G7WLF0_9RHOO</name>
<dbReference type="InterPro" id="IPR001853">
    <property type="entry name" value="DSBA-like_thioredoxin_dom"/>
</dbReference>
<proteinExistence type="predicted"/>
<gene>
    <name evidence="2" type="ORF">SAMN05660652_00558</name>
</gene>
<feature type="domain" description="DSBA-like thioredoxin" evidence="1">
    <location>
        <begin position="7"/>
        <end position="213"/>
    </location>
</feature>
<dbReference type="GO" id="GO:0016853">
    <property type="term" value="F:isomerase activity"/>
    <property type="evidence" value="ECO:0007669"/>
    <property type="project" value="UniProtKB-KW"/>
</dbReference>
<accession>A0A1G7WLF0</accession>
<organism evidence="2 3">
    <name type="scientific">Propionivibrio dicarboxylicus</name>
    <dbReference type="NCBI Taxonomy" id="83767"/>
    <lineage>
        <taxon>Bacteria</taxon>
        <taxon>Pseudomonadati</taxon>
        <taxon>Pseudomonadota</taxon>
        <taxon>Betaproteobacteria</taxon>
        <taxon>Rhodocyclales</taxon>
        <taxon>Rhodocyclaceae</taxon>
        <taxon>Propionivibrio</taxon>
    </lineage>
</organism>
<dbReference type="PANTHER" id="PTHR13887">
    <property type="entry name" value="GLUTATHIONE S-TRANSFERASE KAPPA"/>
    <property type="match status" value="1"/>
</dbReference>
<evidence type="ECO:0000259" key="1">
    <source>
        <dbReference type="Pfam" id="PF01323"/>
    </source>
</evidence>
<evidence type="ECO:0000313" key="2">
    <source>
        <dbReference type="EMBL" id="SDG72714.1"/>
    </source>
</evidence>
<sequence>MTATLRIDFVSDISCPWCAIGLASLEQALAETAPEITAELHFQPFELNPGMPPEGQDITEHLTQKYGTTPAQQAQAREAIRQRGADVGFVFRREGRDRIYNTFDAHRLLHWAGLPSTQPGGLQHALKKRLFGAYFTDGESPASHAILLGAVADVGLDVSRAREILDGNDYADELRRIEGLYTDAGIHSVPAIILNSRHLISGAQPVSLFVQALREIAGESPEQTAP</sequence>
<dbReference type="PANTHER" id="PTHR13887:SF41">
    <property type="entry name" value="THIOREDOXIN SUPERFAMILY PROTEIN"/>
    <property type="match status" value="1"/>
</dbReference>
<dbReference type="AlphaFoldDB" id="A0A1G7WLF0"/>
<dbReference type="STRING" id="83767.SAMN05660652_00558"/>
<dbReference type="SUPFAM" id="SSF52833">
    <property type="entry name" value="Thioredoxin-like"/>
    <property type="match status" value="1"/>
</dbReference>
<dbReference type="Pfam" id="PF01323">
    <property type="entry name" value="DSBA"/>
    <property type="match status" value="1"/>
</dbReference>
<dbReference type="Proteomes" id="UP000198607">
    <property type="component" value="Unassembled WGS sequence"/>
</dbReference>
<dbReference type="RefSeq" id="WP_091933671.1">
    <property type="nucleotide sequence ID" value="NZ_FNCY01000001.1"/>
</dbReference>